<evidence type="ECO:0000256" key="9">
    <source>
        <dbReference type="ARBA" id="ARBA00047913"/>
    </source>
</evidence>
<evidence type="ECO:0000256" key="10">
    <source>
        <dbReference type="HAMAP-Rule" id="MF_00121"/>
    </source>
</evidence>
<evidence type="ECO:0000256" key="2">
    <source>
        <dbReference type="ARBA" id="ARBA00011123"/>
    </source>
</evidence>
<dbReference type="GO" id="GO:0050567">
    <property type="term" value="F:glutaminyl-tRNA synthase (glutamine-hydrolyzing) activity"/>
    <property type="evidence" value="ECO:0007669"/>
    <property type="project" value="UniProtKB-UniRule"/>
</dbReference>
<dbReference type="InterPro" id="IPR018027">
    <property type="entry name" value="Asn/Gln_amidotransferase"/>
</dbReference>
<evidence type="ECO:0000256" key="3">
    <source>
        <dbReference type="ARBA" id="ARBA00022598"/>
    </source>
</evidence>
<keyword evidence="6 10" id="KW-0648">Protein biosynthesis</keyword>
<dbReference type="NCBIfam" id="NF004012">
    <property type="entry name" value="PRK05477.1-2"/>
    <property type="match status" value="1"/>
</dbReference>
<comment type="catalytic activity">
    <reaction evidence="9 10">
        <text>L-glutamyl-tRNA(Gln) + L-glutamine + ATP + H2O = L-glutaminyl-tRNA(Gln) + L-glutamate + ADP + phosphate + H(+)</text>
        <dbReference type="Rhea" id="RHEA:17521"/>
        <dbReference type="Rhea" id="RHEA-COMP:9681"/>
        <dbReference type="Rhea" id="RHEA-COMP:9684"/>
        <dbReference type="ChEBI" id="CHEBI:15377"/>
        <dbReference type="ChEBI" id="CHEBI:15378"/>
        <dbReference type="ChEBI" id="CHEBI:29985"/>
        <dbReference type="ChEBI" id="CHEBI:30616"/>
        <dbReference type="ChEBI" id="CHEBI:43474"/>
        <dbReference type="ChEBI" id="CHEBI:58359"/>
        <dbReference type="ChEBI" id="CHEBI:78520"/>
        <dbReference type="ChEBI" id="CHEBI:78521"/>
        <dbReference type="ChEBI" id="CHEBI:456216"/>
    </reaction>
</comment>
<dbReference type="InterPro" id="IPR006075">
    <property type="entry name" value="Asn/Gln-tRNA_Trfase_suB/E_cat"/>
</dbReference>
<dbReference type="AlphaFoldDB" id="A0A7C4PM15"/>
<dbReference type="InterPro" id="IPR014746">
    <property type="entry name" value="Gln_synth/guanido_kin_cat_dom"/>
</dbReference>
<dbReference type="InterPro" id="IPR042114">
    <property type="entry name" value="GatB_C_1"/>
</dbReference>
<dbReference type="GO" id="GO:0070681">
    <property type="term" value="P:glutaminyl-tRNAGln biosynthesis via transamidation"/>
    <property type="evidence" value="ECO:0007669"/>
    <property type="project" value="TreeGrafter"/>
</dbReference>
<dbReference type="SUPFAM" id="SSF55931">
    <property type="entry name" value="Glutamine synthetase/guanido kinase"/>
    <property type="match status" value="1"/>
</dbReference>
<evidence type="ECO:0000256" key="1">
    <source>
        <dbReference type="ARBA" id="ARBA00005306"/>
    </source>
</evidence>
<dbReference type="EC" id="6.3.5.-" evidence="10"/>
<keyword evidence="12" id="KW-0808">Transferase</keyword>
<keyword evidence="4 10" id="KW-0547">Nucleotide-binding</keyword>
<dbReference type="SUPFAM" id="SSF89095">
    <property type="entry name" value="GatB/YqeY motif"/>
    <property type="match status" value="1"/>
</dbReference>
<dbReference type="Pfam" id="PF02934">
    <property type="entry name" value="GatB_N"/>
    <property type="match status" value="1"/>
</dbReference>
<evidence type="ECO:0000259" key="11">
    <source>
        <dbReference type="SMART" id="SM00845"/>
    </source>
</evidence>
<evidence type="ECO:0000256" key="5">
    <source>
        <dbReference type="ARBA" id="ARBA00022840"/>
    </source>
</evidence>
<evidence type="ECO:0000256" key="8">
    <source>
        <dbReference type="ARBA" id="ARBA00047380"/>
    </source>
</evidence>
<dbReference type="NCBIfam" id="TIGR00133">
    <property type="entry name" value="gatB"/>
    <property type="match status" value="1"/>
</dbReference>
<keyword evidence="5 10" id="KW-0067">ATP-binding</keyword>
<dbReference type="InterPro" id="IPR003789">
    <property type="entry name" value="Asn/Gln_tRNA_amidoTrase-B-like"/>
</dbReference>
<evidence type="ECO:0000256" key="6">
    <source>
        <dbReference type="ARBA" id="ARBA00022917"/>
    </source>
</evidence>
<comment type="catalytic activity">
    <reaction evidence="8 10">
        <text>L-aspartyl-tRNA(Asn) + L-glutamine + ATP + H2O = L-asparaginyl-tRNA(Asn) + L-glutamate + ADP + phosphate + 2 H(+)</text>
        <dbReference type="Rhea" id="RHEA:14513"/>
        <dbReference type="Rhea" id="RHEA-COMP:9674"/>
        <dbReference type="Rhea" id="RHEA-COMP:9677"/>
        <dbReference type="ChEBI" id="CHEBI:15377"/>
        <dbReference type="ChEBI" id="CHEBI:15378"/>
        <dbReference type="ChEBI" id="CHEBI:29985"/>
        <dbReference type="ChEBI" id="CHEBI:30616"/>
        <dbReference type="ChEBI" id="CHEBI:43474"/>
        <dbReference type="ChEBI" id="CHEBI:58359"/>
        <dbReference type="ChEBI" id="CHEBI:78515"/>
        <dbReference type="ChEBI" id="CHEBI:78516"/>
        <dbReference type="ChEBI" id="CHEBI:456216"/>
    </reaction>
</comment>
<accession>A0A7C4PM15</accession>
<protein>
    <recommendedName>
        <fullName evidence="10">Aspartyl/glutamyl-tRNA(Asn/Gln) amidotransferase subunit B</fullName>
        <shortName evidence="10">Asp/Glu-ADT subunit B</shortName>
        <ecNumber evidence="10">6.3.5.-</ecNumber>
    </recommendedName>
</protein>
<dbReference type="InterPro" id="IPR017959">
    <property type="entry name" value="Asn/Gln-tRNA_amidoTrfase_suB/E"/>
</dbReference>
<dbReference type="PANTHER" id="PTHR11659">
    <property type="entry name" value="GLUTAMYL-TRNA GLN AMIDOTRANSFERASE SUBUNIT B MITOCHONDRIAL AND PROKARYOTIC PET112-RELATED"/>
    <property type="match status" value="1"/>
</dbReference>
<dbReference type="InterPro" id="IPR023168">
    <property type="entry name" value="GatB_Yqey_C_2"/>
</dbReference>
<dbReference type="PROSITE" id="PS01234">
    <property type="entry name" value="GATB"/>
    <property type="match status" value="1"/>
</dbReference>
<dbReference type="EMBL" id="DSYK01000523">
    <property type="protein sequence ID" value="HGS22306.1"/>
    <property type="molecule type" value="Genomic_DNA"/>
</dbReference>
<evidence type="ECO:0000313" key="12">
    <source>
        <dbReference type="EMBL" id="HGS22306.1"/>
    </source>
</evidence>
<dbReference type="FunFam" id="1.10.10.410:FF:000001">
    <property type="entry name" value="Aspartyl/glutamyl-tRNA(Asn/Gln) amidotransferase subunit B"/>
    <property type="match status" value="1"/>
</dbReference>
<dbReference type="GO" id="GO:0006412">
    <property type="term" value="P:translation"/>
    <property type="evidence" value="ECO:0007669"/>
    <property type="project" value="UniProtKB-UniRule"/>
</dbReference>
<name>A0A7C4PM15_9CHLR</name>
<dbReference type="GO" id="GO:0005524">
    <property type="term" value="F:ATP binding"/>
    <property type="evidence" value="ECO:0007669"/>
    <property type="project" value="UniProtKB-KW"/>
</dbReference>
<dbReference type="Pfam" id="PF02637">
    <property type="entry name" value="GatB_Yqey"/>
    <property type="match status" value="1"/>
</dbReference>
<keyword evidence="3 10" id="KW-0436">Ligase</keyword>
<dbReference type="SMART" id="SM00845">
    <property type="entry name" value="GatB_Yqey"/>
    <property type="match status" value="1"/>
</dbReference>
<dbReference type="HAMAP" id="MF_00121">
    <property type="entry name" value="GatB"/>
    <property type="match status" value="1"/>
</dbReference>
<comment type="similarity">
    <text evidence="1 10">Belongs to the GatB/GatE family. GatB subfamily.</text>
</comment>
<proteinExistence type="inferred from homology"/>
<reference evidence="12" key="1">
    <citation type="journal article" date="2020" name="mSystems">
        <title>Genome- and Community-Level Interaction Insights into Carbon Utilization and Element Cycling Functions of Hydrothermarchaeota in Hydrothermal Sediment.</title>
        <authorList>
            <person name="Zhou Z."/>
            <person name="Liu Y."/>
            <person name="Xu W."/>
            <person name="Pan J."/>
            <person name="Luo Z.H."/>
            <person name="Li M."/>
        </authorList>
    </citation>
    <scope>NUCLEOTIDE SEQUENCE [LARGE SCALE GENOMIC DNA]</scope>
    <source>
        <strain evidence="12">SpSt-573</strain>
    </source>
</reference>
<feature type="domain" description="Asn/Gln amidotransferase" evidence="11">
    <location>
        <begin position="331"/>
        <end position="480"/>
    </location>
</feature>
<evidence type="ECO:0000256" key="4">
    <source>
        <dbReference type="ARBA" id="ARBA00022741"/>
    </source>
</evidence>
<dbReference type="GO" id="GO:0016740">
    <property type="term" value="F:transferase activity"/>
    <property type="evidence" value="ECO:0007669"/>
    <property type="project" value="UniProtKB-KW"/>
</dbReference>
<gene>
    <name evidence="10 12" type="primary">gatB</name>
    <name evidence="12" type="ORF">ENT37_10605</name>
</gene>
<dbReference type="Gene3D" id="1.10.10.410">
    <property type="match status" value="1"/>
</dbReference>
<dbReference type="InterPro" id="IPR004413">
    <property type="entry name" value="GatB"/>
</dbReference>
<comment type="caution">
    <text evidence="12">The sequence shown here is derived from an EMBL/GenBank/DDBJ whole genome shotgun (WGS) entry which is preliminary data.</text>
</comment>
<comment type="function">
    <text evidence="7 10">Allows the formation of correctly charged Asn-tRNA(Asn) or Gln-tRNA(Gln) through the transamidation of misacylated Asp-tRNA(Asn) or Glu-tRNA(Gln) in organisms which lack either or both of asparaginyl-tRNA or glutaminyl-tRNA synthetases. The reaction takes place in the presence of glutamine and ATP through an activated phospho-Asp-tRNA(Asn) or phospho-Glu-tRNA(Gln).</text>
</comment>
<dbReference type="PANTHER" id="PTHR11659:SF0">
    <property type="entry name" value="GLUTAMYL-TRNA(GLN) AMIDOTRANSFERASE SUBUNIT B, MITOCHONDRIAL"/>
    <property type="match status" value="1"/>
</dbReference>
<organism evidence="12">
    <name type="scientific">Anaerolinea thermolimosa</name>
    <dbReference type="NCBI Taxonomy" id="229919"/>
    <lineage>
        <taxon>Bacteria</taxon>
        <taxon>Bacillati</taxon>
        <taxon>Chloroflexota</taxon>
        <taxon>Anaerolineae</taxon>
        <taxon>Anaerolineales</taxon>
        <taxon>Anaerolineaceae</taxon>
        <taxon>Anaerolinea</taxon>
    </lineage>
</organism>
<evidence type="ECO:0000256" key="7">
    <source>
        <dbReference type="ARBA" id="ARBA00024799"/>
    </source>
</evidence>
<dbReference type="NCBIfam" id="NF004014">
    <property type="entry name" value="PRK05477.1-4"/>
    <property type="match status" value="1"/>
</dbReference>
<dbReference type="Gene3D" id="1.10.150.380">
    <property type="entry name" value="GatB domain, N-terminal subdomain"/>
    <property type="match status" value="1"/>
</dbReference>
<comment type="subunit">
    <text evidence="2 10">Heterotrimer of A, B and C subunits.</text>
</comment>
<sequence length="485" mass="53645">MRYEPVIGLEVHAELATRTKMFCACPVVDPTCSRPNVAVCPVCSGLPGVLPVVNRQAVELALRVALALGCRVNRVSLFARKNYFYPDLPKGYQISQYEEPLAVEGRLPIETPTGWREIRIRRVHLEEDTGKLTHVRKDGEEYSLVDLNRAGVPLLEIVSEPDLHSAAEVRAYAQALRAVLRYVGASSGDMEKGALRIEPNISIRPEGSSTFGTRVEIKNLNSFRALERAVAYQIERQTQTLQAGLPVAQETVGWDETAGATFSQRSKEEAHDYRYFPEPDLPPLVVEEGWIASVQAALPELPWVKLERLQRQYDLLAVDARLLADDPVVADYFEATAAALRSAPARMAANWVTGELFAWLNQSGQSLGQIRVSPQGLAALLDLMAQGTVNLNTGKAVLAEMLQSGADAVEIIRARGLEQVSDAAWIADLVRETLRSNPAEVEKYLAGKETVANWFYGQVMRAARGRANPQVVQEELQRQLKALKR</sequence>
<dbReference type="InterPro" id="IPR017958">
    <property type="entry name" value="Gln-tRNA_amidoTrfase_suB_CS"/>
</dbReference>